<accession>A0A844FXF6</accession>
<dbReference type="PANTHER" id="PTHR33734">
    <property type="entry name" value="LYSM DOMAIN-CONTAINING GPI-ANCHORED PROTEIN 2"/>
    <property type="match status" value="1"/>
</dbReference>
<dbReference type="EMBL" id="VUNS01000002">
    <property type="protein sequence ID" value="MST95940.1"/>
    <property type="molecule type" value="Genomic_DNA"/>
</dbReference>
<evidence type="ECO:0000313" key="4">
    <source>
        <dbReference type="EMBL" id="MST95940.1"/>
    </source>
</evidence>
<feature type="signal peptide" evidence="2">
    <location>
        <begin position="1"/>
        <end position="26"/>
    </location>
</feature>
<dbReference type="SMART" id="SM00257">
    <property type="entry name" value="LysM"/>
    <property type="match status" value="3"/>
</dbReference>
<name>A0A844FXF6_9BACT</name>
<dbReference type="InterPro" id="IPR036779">
    <property type="entry name" value="LysM_dom_sf"/>
</dbReference>
<dbReference type="PROSITE" id="PS51782">
    <property type="entry name" value="LYSM"/>
    <property type="match status" value="2"/>
</dbReference>
<feature type="region of interest" description="Disordered" evidence="1">
    <location>
        <begin position="40"/>
        <end position="76"/>
    </location>
</feature>
<protein>
    <submittedName>
        <fullName evidence="4">LysM peptidoglycan-binding domain-containing protein</fullName>
    </submittedName>
</protein>
<feature type="domain" description="LysM" evidence="3">
    <location>
        <begin position="104"/>
        <end position="150"/>
    </location>
</feature>
<dbReference type="PANTHER" id="PTHR33734:SF22">
    <property type="entry name" value="MEMBRANE-BOUND LYTIC MUREIN TRANSGLYCOSYLASE D"/>
    <property type="match status" value="1"/>
</dbReference>
<dbReference type="Proteomes" id="UP000435649">
    <property type="component" value="Unassembled WGS sequence"/>
</dbReference>
<dbReference type="PROSITE" id="PS51257">
    <property type="entry name" value="PROKAR_LIPOPROTEIN"/>
    <property type="match status" value="1"/>
</dbReference>
<dbReference type="CDD" id="cd00118">
    <property type="entry name" value="LysM"/>
    <property type="match status" value="2"/>
</dbReference>
<sequence>MRKNKTVVLGAAALCVGMLGFTGCNNQVMGKRDYVPATPDTAVAPMPGEVSAPPVTQLPVQPSQPVQQPPRNTGYKPMEKLTSAPVTSVPAGTASGAAVSGAARTHVVKAGDTVGHIARQYGVSVGAVMQANDLDEAKARRIQVGRKLVIPAGGAVVAKRGRGSKSTAAGATAVRGTVNSDGTYTVQSGDFPGKIARKLGVRESELMKANNLTAESAKRLQVGQKLVVPGKGAKSGAAAAVTKPVQQVKPTEKVVTAPEKKDPLDDVLAGSDVKNPPTSQPIDVTPVQPVDPTVPVVEEGGVTVPNTIPIIVDEDTTLEAFAAKHKTTADEIRKLNEGMVPADGKLSKNLLLMIPGN</sequence>
<feature type="chain" id="PRO_5033009573" evidence="2">
    <location>
        <begin position="27"/>
        <end position="357"/>
    </location>
</feature>
<dbReference type="SUPFAM" id="SSF54106">
    <property type="entry name" value="LysM domain"/>
    <property type="match status" value="2"/>
</dbReference>
<dbReference type="GO" id="GO:0008932">
    <property type="term" value="F:lytic endotransglycosylase activity"/>
    <property type="evidence" value="ECO:0007669"/>
    <property type="project" value="TreeGrafter"/>
</dbReference>
<dbReference type="RefSeq" id="WP_106054938.1">
    <property type="nucleotide sequence ID" value="NZ_CALXOB010000031.1"/>
</dbReference>
<reference evidence="4 5" key="1">
    <citation type="submission" date="2019-08" db="EMBL/GenBank/DDBJ databases">
        <title>In-depth cultivation of the pig gut microbiome towards novel bacterial diversity and tailored functional studies.</title>
        <authorList>
            <person name="Wylensek D."/>
            <person name="Hitch T.C.A."/>
            <person name="Clavel T."/>
        </authorList>
    </citation>
    <scope>NUCLEOTIDE SEQUENCE [LARGE SCALE GENOMIC DNA]</scope>
    <source>
        <strain evidence="4 5">BBE-744-WT-12</strain>
    </source>
</reference>
<evidence type="ECO:0000259" key="3">
    <source>
        <dbReference type="PROSITE" id="PS51782"/>
    </source>
</evidence>
<evidence type="ECO:0000313" key="5">
    <source>
        <dbReference type="Proteomes" id="UP000435649"/>
    </source>
</evidence>
<feature type="domain" description="LysM" evidence="3">
    <location>
        <begin position="182"/>
        <end position="228"/>
    </location>
</feature>
<dbReference type="Gene3D" id="3.10.350.10">
    <property type="entry name" value="LysM domain"/>
    <property type="match status" value="2"/>
</dbReference>
<organism evidence="4 5">
    <name type="scientific">Victivallis lenta</name>
    <dbReference type="NCBI Taxonomy" id="2606640"/>
    <lineage>
        <taxon>Bacteria</taxon>
        <taxon>Pseudomonadati</taxon>
        <taxon>Lentisphaerota</taxon>
        <taxon>Lentisphaeria</taxon>
        <taxon>Victivallales</taxon>
        <taxon>Victivallaceae</taxon>
        <taxon>Victivallis</taxon>
    </lineage>
</organism>
<gene>
    <name evidence="4" type="ORF">FYJ85_02635</name>
</gene>
<evidence type="ECO:0000256" key="2">
    <source>
        <dbReference type="SAM" id="SignalP"/>
    </source>
</evidence>
<dbReference type="InterPro" id="IPR018392">
    <property type="entry name" value="LysM"/>
</dbReference>
<feature type="compositionally biased region" description="Low complexity" evidence="1">
    <location>
        <begin position="53"/>
        <end position="70"/>
    </location>
</feature>
<dbReference type="AlphaFoldDB" id="A0A844FXF6"/>
<evidence type="ECO:0000256" key="1">
    <source>
        <dbReference type="SAM" id="MobiDB-lite"/>
    </source>
</evidence>
<dbReference type="Pfam" id="PF01476">
    <property type="entry name" value="LysM"/>
    <property type="match status" value="3"/>
</dbReference>
<keyword evidence="2" id="KW-0732">Signal</keyword>
<comment type="caution">
    <text evidence="4">The sequence shown here is derived from an EMBL/GenBank/DDBJ whole genome shotgun (WGS) entry which is preliminary data.</text>
</comment>
<proteinExistence type="predicted"/>
<keyword evidence="5" id="KW-1185">Reference proteome</keyword>